<dbReference type="NCBIfam" id="NF007975">
    <property type="entry name" value="PRK10699.1"/>
    <property type="match status" value="1"/>
</dbReference>
<dbReference type="InterPro" id="IPR000326">
    <property type="entry name" value="PAP2/HPO"/>
</dbReference>
<dbReference type="CDD" id="cd01610">
    <property type="entry name" value="PAP2_like"/>
    <property type="match status" value="1"/>
</dbReference>
<feature type="transmembrane region" description="Helical" evidence="4">
    <location>
        <begin position="186"/>
        <end position="206"/>
    </location>
</feature>
<dbReference type="SUPFAM" id="SSF48317">
    <property type="entry name" value="Acid phosphatase/Vanadium-dependent haloperoxidase"/>
    <property type="match status" value="1"/>
</dbReference>
<evidence type="ECO:0000313" key="6">
    <source>
        <dbReference type="EMBL" id="AFH91989.1"/>
    </source>
</evidence>
<reference evidence="6 7" key="1">
    <citation type="journal article" date="2012" name="J. Bacteriol.">
        <title>Complete Genome Sequence of Providencia stuartii Clinical Isolate MRSN 2154.</title>
        <authorList>
            <person name="Clifford R.J."/>
            <person name="Hang J."/>
            <person name="Riley M.C."/>
            <person name="Onmus-Leone F."/>
            <person name="Kuschner R.A."/>
            <person name="Lesho E.P."/>
            <person name="Waterman P.E."/>
        </authorList>
    </citation>
    <scope>NUCLEOTIDE SEQUENCE [LARGE SCALE GENOMIC DNA]</scope>
    <source>
        <strain evidence="6 7">MRSN 2154</strain>
    </source>
</reference>
<dbReference type="RefSeq" id="WP_014656043.1">
    <property type="nucleotide sequence ID" value="NC_017731.1"/>
</dbReference>
<protein>
    <recommendedName>
        <fullName evidence="1">undecaprenyl-diphosphate phosphatase</fullName>
        <ecNumber evidence="1">3.6.1.27</ecNumber>
    </recommendedName>
    <alternativeName>
        <fullName evidence="2">Undecaprenyl pyrophosphate phosphatase</fullName>
    </alternativeName>
</protein>
<dbReference type="AlphaFoldDB" id="A0A140NET5"/>
<feature type="transmembrane region" description="Helical" evidence="4">
    <location>
        <begin position="212"/>
        <end position="230"/>
    </location>
</feature>
<feature type="transmembrane region" description="Helical" evidence="4">
    <location>
        <begin position="75"/>
        <end position="92"/>
    </location>
</feature>
<evidence type="ECO:0000256" key="3">
    <source>
        <dbReference type="ARBA" id="ARBA00047594"/>
    </source>
</evidence>
<dbReference type="InterPro" id="IPR036938">
    <property type="entry name" value="PAP2/HPO_sf"/>
</dbReference>
<dbReference type="PANTHER" id="PTHR14969">
    <property type="entry name" value="SPHINGOSINE-1-PHOSPHATE PHOSPHOHYDROLASE"/>
    <property type="match status" value="1"/>
</dbReference>
<dbReference type="GO" id="GO:0050380">
    <property type="term" value="F:undecaprenyl-diphosphatase activity"/>
    <property type="evidence" value="ECO:0007669"/>
    <property type="project" value="UniProtKB-EC"/>
</dbReference>
<gene>
    <name evidence="6" type="ordered locus">S70_00430</name>
</gene>
<name>A0A140NET5_PROSM</name>
<reference evidence="7" key="2">
    <citation type="submission" date="2012-04" db="EMBL/GenBank/DDBJ databases">
        <title>Complete genome sequence of Providencia stuartii clinical isolate MRSN 2154.</title>
        <authorList>
            <person name="Clifford R.J."/>
            <person name="Hang J."/>
            <person name="Riley M.C."/>
            <person name="Onmus-Leone F."/>
            <person name="Kuschner R.A."/>
            <person name="Lesho E.P."/>
            <person name="Waterman P.E."/>
        </authorList>
    </citation>
    <scope>NUCLEOTIDE SEQUENCE [LARGE SCALE GENOMIC DNA]</scope>
    <source>
        <strain evidence="7">MRSN 2154</strain>
    </source>
</reference>
<feature type="transmembrane region" description="Helical" evidence="4">
    <location>
        <begin position="157"/>
        <end position="179"/>
    </location>
</feature>
<dbReference type="GO" id="GO:0005886">
    <property type="term" value="C:plasma membrane"/>
    <property type="evidence" value="ECO:0007669"/>
    <property type="project" value="TreeGrafter"/>
</dbReference>
<dbReference type="SMART" id="SM00014">
    <property type="entry name" value="acidPPc"/>
    <property type="match status" value="1"/>
</dbReference>
<evidence type="ECO:0000313" key="7">
    <source>
        <dbReference type="Proteomes" id="UP000005012"/>
    </source>
</evidence>
<sequence length="243" mass="27489">MNKSIYPILVFAVLLIIPPTALLMVGWSWLPSQNVESVKWLFWLTETAGLPYSLITSIVLLALALYICKPKLKSVLQWVVIVVCCILVGQGIKSVVKNSFQEPRPYVVWLEKEYGLSATEFYDLKRKQRADVIKQTVKQSDQVPSWLRKHWQAETGYSFPSGHVLFAAGWALLLIGLFWQRRQYALAIVLAVWAEAIVFSRLLLGMHWPSDAIASIIISAILAMIACTLLRDKTPNLSESKNM</sequence>
<dbReference type="Gene3D" id="1.20.144.10">
    <property type="entry name" value="Phosphatidic acid phosphatase type 2/haloperoxidase"/>
    <property type="match status" value="1"/>
</dbReference>
<feature type="transmembrane region" description="Helical" evidence="4">
    <location>
        <begin position="50"/>
        <end position="68"/>
    </location>
</feature>
<accession>A0A140NET5</accession>
<dbReference type="EC" id="3.6.1.27" evidence="1"/>
<comment type="catalytic activity">
    <reaction evidence="3">
        <text>di-trans,octa-cis-undecaprenyl diphosphate + H2O = di-trans,octa-cis-undecaprenyl phosphate + phosphate + H(+)</text>
        <dbReference type="Rhea" id="RHEA:28094"/>
        <dbReference type="ChEBI" id="CHEBI:15377"/>
        <dbReference type="ChEBI" id="CHEBI:15378"/>
        <dbReference type="ChEBI" id="CHEBI:43474"/>
        <dbReference type="ChEBI" id="CHEBI:58405"/>
        <dbReference type="ChEBI" id="CHEBI:60392"/>
        <dbReference type="EC" id="3.6.1.27"/>
    </reaction>
</comment>
<evidence type="ECO:0000259" key="5">
    <source>
        <dbReference type="SMART" id="SM00014"/>
    </source>
</evidence>
<dbReference type="Pfam" id="PF01569">
    <property type="entry name" value="PAP2"/>
    <property type="match status" value="1"/>
</dbReference>
<evidence type="ECO:0000256" key="1">
    <source>
        <dbReference type="ARBA" id="ARBA00012374"/>
    </source>
</evidence>
<dbReference type="PANTHER" id="PTHR14969:SF54">
    <property type="entry name" value="PHOSPHATIDYLGLYCEROPHOSPHATASE B"/>
    <property type="match status" value="1"/>
</dbReference>
<organism evidence="6 7">
    <name type="scientific">Providencia stuartii (strain MRSN 2154)</name>
    <dbReference type="NCBI Taxonomy" id="1157951"/>
    <lineage>
        <taxon>Bacteria</taxon>
        <taxon>Pseudomonadati</taxon>
        <taxon>Pseudomonadota</taxon>
        <taxon>Gammaproteobacteria</taxon>
        <taxon>Enterobacterales</taxon>
        <taxon>Morganellaceae</taxon>
        <taxon>Providencia</taxon>
    </lineage>
</organism>
<dbReference type="KEGG" id="psi:S70_00430"/>
<dbReference type="EMBL" id="CP003488">
    <property type="protein sequence ID" value="AFH91989.1"/>
    <property type="molecule type" value="Genomic_DNA"/>
</dbReference>
<proteinExistence type="predicted"/>
<feature type="transmembrane region" description="Helical" evidence="4">
    <location>
        <begin position="7"/>
        <end position="30"/>
    </location>
</feature>
<dbReference type="HOGENOM" id="CLU_083863_0_0_6"/>
<dbReference type="Proteomes" id="UP000005012">
    <property type="component" value="Chromosome"/>
</dbReference>
<evidence type="ECO:0000256" key="2">
    <source>
        <dbReference type="ARBA" id="ARBA00032707"/>
    </source>
</evidence>
<dbReference type="OrthoDB" id="5586741at2"/>
<dbReference type="PATRIC" id="fig|1157951.4.peg.90"/>
<feature type="domain" description="Phosphatidic acid phosphatase type 2/haloperoxidase" evidence="5">
    <location>
        <begin position="79"/>
        <end position="227"/>
    </location>
</feature>
<evidence type="ECO:0000256" key="4">
    <source>
        <dbReference type="SAM" id="Phobius"/>
    </source>
</evidence>
<keyword evidence="4" id="KW-1133">Transmembrane helix</keyword>
<keyword evidence="4" id="KW-0812">Transmembrane</keyword>
<keyword evidence="4" id="KW-0472">Membrane</keyword>
<dbReference type="GeneID" id="93519173"/>